<name>A0A8C1WXY2_CYPCA</name>
<dbReference type="GO" id="GO:0006955">
    <property type="term" value="P:immune response"/>
    <property type="evidence" value="ECO:0007669"/>
    <property type="project" value="InterPro"/>
</dbReference>
<sequence>MRCVSVTVLLCLATMLLAQVTCQISGRSNCLCLKTLNRVPRKENIESYMIQKAGIFKGCFICTDPQSSLAINSMQYVKIKAFEKTAFLINPTSTFKRGSTLIKTSDWNGEDELRTILPELLQFVNTSLYLFIYCTWSVYSYFS</sequence>
<dbReference type="SUPFAM" id="SSF54117">
    <property type="entry name" value="Interleukin 8-like chemokines"/>
    <property type="match status" value="1"/>
</dbReference>
<dbReference type="Proteomes" id="UP000694700">
    <property type="component" value="Unplaced"/>
</dbReference>
<reference evidence="2" key="1">
    <citation type="submission" date="2025-08" db="UniProtKB">
        <authorList>
            <consortium name="Ensembl"/>
        </authorList>
    </citation>
    <scope>IDENTIFICATION</scope>
</reference>
<accession>A0A8C1WXY2</accession>
<dbReference type="AlphaFoldDB" id="A0A8C1WXY2"/>
<evidence type="ECO:0000313" key="2">
    <source>
        <dbReference type="Ensembl" id="ENSCCRP00015073645.1"/>
    </source>
</evidence>
<evidence type="ECO:0000313" key="3">
    <source>
        <dbReference type="Proteomes" id="UP000694700"/>
    </source>
</evidence>
<feature type="signal peptide" evidence="1">
    <location>
        <begin position="1"/>
        <end position="18"/>
    </location>
</feature>
<dbReference type="InterPro" id="IPR036048">
    <property type="entry name" value="Interleukin_8-like_sf"/>
</dbReference>
<dbReference type="GO" id="GO:0008009">
    <property type="term" value="F:chemokine activity"/>
    <property type="evidence" value="ECO:0007669"/>
    <property type="project" value="InterPro"/>
</dbReference>
<dbReference type="GO" id="GO:0005576">
    <property type="term" value="C:extracellular region"/>
    <property type="evidence" value="ECO:0007669"/>
    <property type="project" value="InterPro"/>
</dbReference>
<keyword evidence="1" id="KW-0732">Signal</keyword>
<organism evidence="2 3">
    <name type="scientific">Cyprinus carpio</name>
    <name type="common">Common carp</name>
    <dbReference type="NCBI Taxonomy" id="7962"/>
    <lineage>
        <taxon>Eukaryota</taxon>
        <taxon>Metazoa</taxon>
        <taxon>Chordata</taxon>
        <taxon>Craniata</taxon>
        <taxon>Vertebrata</taxon>
        <taxon>Euteleostomi</taxon>
        <taxon>Actinopterygii</taxon>
        <taxon>Neopterygii</taxon>
        <taxon>Teleostei</taxon>
        <taxon>Ostariophysi</taxon>
        <taxon>Cypriniformes</taxon>
        <taxon>Cyprinidae</taxon>
        <taxon>Cyprininae</taxon>
        <taxon>Cyprinus</taxon>
    </lineage>
</organism>
<dbReference type="Ensembl" id="ENSCCRT00015076038.1">
    <property type="protein sequence ID" value="ENSCCRP00015073645.1"/>
    <property type="gene ID" value="ENSCCRG00015029831.1"/>
</dbReference>
<protein>
    <submittedName>
        <fullName evidence="2">Uncharacterized protein</fullName>
    </submittedName>
</protein>
<feature type="chain" id="PRO_5034843185" evidence="1">
    <location>
        <begin position="19"/>
        <end position="143"/>
    </location>
</feature>
<proteinExistence type="predicted"/>
<evidence type="ECO:0000256" key="1">
    <source>
        <dbReference type="SAM" id="SignalP"/>
    </source>
</evidence>